<evidence type="ECO:0000259" key="1">
    <source>
        <dbReference type="Pfam" id="PF03992"/>
    </source>
</evidence>
<feature type="domain" description="ABM" evidence="1">
    <location>
        <begin position="129"/>
        <end position="197"/>
    </location>
</feature>
<organism evidence="2 3">
    <name type="scientific">Streptomyces lycii</name>
    <dbReference type="NCBI Taxonomy" id="2654337"/>
    <lineage>
        <taxon>Bacteria</taxon>
        <taxon>Bacillati</taxon>
        <taxon>Actinomycetota</taxon>
        <taxon>Actinomycetes</taxon>
        <taxon>Kitasatosporales</taxon>
        <taxon>Streptomycetaceae</taxon>
        <taxon>Streptomyces</taxon>
    </lineage>
</organism>
<accession>A0ABQ7FE25</accession>
<proteinExistence type="predicted"/>
<dbReference type="SUPFAM" id="SSF54909">
    <property type="entry name" value="Dimeric alpha+beta barrel"/>
    <property type="match status" value="2"/>
</dbReference>
<name>A0ABQ7FE25_9ACTN</name>
<dbReference type="GO" id="GO:0004497">
    <property type="term" value="F:monooxygenase activity"/>
    <property type="evidence" value="ECO:0007669"/>
    <property type="project" value="UniProtKB-KW"/>
</dbReference>
<dbReference type="Proteomes" id="UP000621266">
    <property type="component" value="Unassembled WGS sequence"/>
</dbReference>
<keyword evidence="2" id="KW-0560">Oxidoreductase</keyword>
<comment type="caution">
    <text evidence="2">The sequence shown here is derived from an EMBL/GenBank/DDBJ whole genome shotgun (WGS) entry which is preliminary data.</text>
</comment>
<keyword evidence="2" id="KW-0503">Monooxygenase</keyword>
<reference evidence="2 3" key="1">
    <citation type="submission" date="2019-10" db="EMBL/GenBank/DDBJ databases">
        <title>Streptomyces tenebrisbrunneis sp.nov., an endogenous actinomycete isolated from of Lycium ruthenicum.</title>
        <authorList>
            <person name="Ma L."/>
        </authorList>
    </citation>
    <scope>NUCLEOTIDE SEQUENCE [LARGE SCALE GENOMIC DNA]</scope>
    <source>
        <strain evidence="2 3">TRM 66187</strain>
    </source>
</reference>
<dbReference type="RefSeq" id="WP_098751383.1">
    <property type="nucleotide sequence ID" value="NZ_WHPN01000324.1"/>
</dbReference>
<evidence type="ECO:0000313" key="2">
    <source>
        <dbReference type="EMBL" id="KAF4407261.1"/>
    </source>
</evidence>
<dbReference type="Gene3D" id="3.30.70.100">
    <property type="match status" value="2"/>
</dbReference>
<sequence>MPERTVPVLPDVTRPDAGAPMFSTWRVGTPERQRAVADAIADTWDSRPWPTPDLLGYAVYASTDGDTLLHHSQWSDESAYHAFVRNHRQERNDAIDAAVPGIERVGLHTYELYRHTKQPGDRRVPGCIVVVDAVFDGPGPERQRAWVDAVFEALGGEEIPHPGGISGNFFVSTDGTRVLNYAEWESEEAHVRALASPGEGIGSGSAAWQRVQNFPGLRRDAGGVRRYRLAWSGFRR</sequence>
<dbReference type="Pfam" id="PF03992">
    <property type="entry name" value="ABM"/>
    <property type="match status" value="1"/>
</dbReference>
<dbReference type="InterPro" id="IPR007138">
    <property type="entry name" value="ABM_dom"/>
</dbReference>
<dbReference type="InterPro" id="IPR011008">
    <property type="entry name" value="Dimeric_a/b-barrel"/>
</dbReference>
<evidence type="ECO:0000313" key="3">
    <source>
        <dbReference type="Proteomes" id="UP000621266"/>
    </source>
</evidence>
<protein>
    <submittedName>
        <fullName evidence="2">Antibiotic biosynthesis monooxygenase</fullName>
    </submittedName>
</protein>
<gene>
    <name evidence="2" type="ORF">GCU69_20420</name>
</gene>
<dbReference type="EMBL" id="WHPN01000324">
    <property type="protein sequence ID" value="KAF4407261.1"/>
    <property type="molecule type" value="Genomic_DNA"/>
</dbReference>
<keyword evidence="3" id="KW-1185">Reference proteome</keyword>